<dbReference type="CDD" id="cd00801">
    <property type="entry name" value="INT_P4_C"/>
    <property type="match status" value="1"/>
</dbReference>
<dbReference type="OrthoDB" id="9775880at2"/>
<evidence type="ECO:0000256" key="4">
    <source>
        <dbReference type="ARBA" id="ARBA00023172"/>
    </source>
</evidence>
<dbReference type="InterPro" id="IPR011010">
    <property type="entry name" value="DNA_brk_join_enz"/>
</dbReference>
<evidence type="ECO:0000256" key="3">
    <source>
        <dbReference type="ARBA" id="ARBA00023125"/>
    </source>
</evidence>
<dbReference type="GO" id="GO:0003677">
    <property type="term" value="F:DNA binding"/>
    <property type="evidence" value="ECO:0007669"/>
    <property type="project" value="UniProtKB-KW"/>
</dbReference>
<feature type="domain" description="Tyr recombinase" evidence="5">
    <location>
        <begin position="209"/>
        <end position="396"/>
    </location>
</feature>
<dbReference type="PANTHER" id="PTHR30629:SF2">
    <property type="entry name" value="PROPHAGE INTEGRASE INTS-RELATED"/>
    <property type="match status" value="1"/>
</dbReference>
<dbReference type="Proteomes" id="UP000294593">
    <property type="component" value="Unassembled WGS sequence"/>
</dbReference>
<dbReference type="Gene3D" id="3.30.160.390">
    <property type="entry name" value="Integrase, DNA-binding domain"/>
    <property type="match status" value="1"/>
</dbReference>
<dbReference type="PROSITE" id="PS51898">
    <property type="entry name" value="TYR_RECOMBINASE"/>
    <property type="match status" value="1"/>
</dbReference>
<comment type="similarity">
    <text evidence="1">Belongs to the 'phage' integrase family.</text>
</comment>
<evidence type="ECO:0000313" key="6">
    <source>
        <dbReference type="EMBL" id="TDP82051.1"/>
    </source>
</evidence>
<dbReference type="AlphaFoldDB" id="A0A4R6R7S2"/>
<dbReference type="InterPro" id="IPR013762">
    <property type="entry name" value="Integrase-like_cat_sf"/>
</dbReference>
<keyword evidence="7" id="KW-1185">Reference proteome</keyword>
<dbReference type="InterPro" id="IPR025166">
    <property type="entry name" value="Integrase_DNA_bind_dom"/>
</dbReference>
<dbReference type="EMBL" id="SNXW01000006">
    <property type="protein sequence ID" value="TDP82051.1"/>
    <property type="molecule type" value="Genomic_DNA"/>
</dbReference>
<dbReference type="InterPro" id="IPR002104">
    <property type="entry name" value="Integrase_catalytic"/>
</dbReference>
<dbReference type="Gene3D" id="1.10.150.130">
    <property type="match status" value="1"/>
</dbReference>
<dbReference type="GO" id="GO:0006310">
    <property type="term" value="P:DNA recombination"/>
    <property type="evidence" value="ECO:0007669"/>
    <property type="project" value="UniProtKB-KW"/>
</dbReference>
<evidence type="ECO:0000313" key="7">
    <source>
        <dbReference type="Proteomes" id="UP000294593"/>
    </source>
</evidence>
<accession>A0A4R6R7S2</accession>
<dbReference type="Pfam" id="PF13356">
    <property type="entry name" value="Arm-DNA-bind_3"/>
    <property type="match status" value="1"/>
</dbReference>
<proteinExistence type="inferred from homology"/>
<evidence type="ECO:0000259" key="5">
    <source>
        <dbReference type="PROSITE" id="PS51898"/>
    </source>
</evidence>
<dbReference type="InterPro" id="IPR050808">
    <property type="entry name" value="Phage_Integrase"/>
</dbReference>
<sequence length="419" mass="47358">MARRGNLLDDVQIRRWVAKGAAIARSDGDGLTFTLSSAGTATWVLRYRVSGVRRKEITLGNYPDLTLAAARKLARERRVDVDQGKDPAADKKVLKMRTQMAWTVRELISDYKEKKLTTPPLAEGTVYYRKWDLDKIIGPKLGSMEVRHVTPADIVHVIESSKRSWTICKRLLTSAKLLFAHACGKRLINVNPCVGIDLTALMGARPPIRKRVMLAEDELRALLKDISDIGVENGLAFRILLATCVRSIELAKARWEHIDFELGTWWVPAESVKTRTGFLVPITPTVAEWFKSLQCLSGDSPWVLPARTDRRRKRVGDTHVGKTTLWAAITRAFDRGDIDVRRFTPHDTRSTAKGHMRNMGIPNDITEIALNHALKGMEAVYDVREEIPERRQALEKWAAFIEACETGRPWNVQPIRRVA</sequence>
<dbReference type="SUPFAM" id="SSF56349">
    <property type="entry name" value="DNA breaking-rejoining enzymes"/>
    <property type="match status" value="1"/>
</dbReference>
<protein>
    <submittedName>
        <fullName evidence="6">Integrase</fullName>
    </submittedName>
</protein>
<reference evidence="6 7" key="1">
    <citation type="submission" date="2019-03" db="EMBL/GenBank/DDBJ databases">
        <title>Genomic Encyclopedia of Type Strains, Phase IV (KMG-IV): sequencing the most valuable type-strain genomes for metagenomic binning, comparative biology and taxonomic classification.</title>
        <authorList>
            <person name="Goeker M."/>
        </authorList>
    </citation>
    <scope>NUCLEOTIDE SEQUENCE [LARGE SCALE GENOMIC DNA]</scope>
    <source>
        <strain evidence="6 7">DSM 11901</strain>
    </source>
</reference>
<dbReference type="Gene3D" id="1.10.443.10">
    <property type="entry name" value="Intergrase catalytic core"/>
    <property type="match status" value="1"/>
</dbReference>
<dbReference type="Pfam" id="PF00589">
    <property type="entry name" value="Phage_integrase"/>
    <property type="match status" value="1"/>
</dbReference>
<dbReference type="RefSeq" id="WP_133609162.1">
    <property type="nucleotide sequence ID" value="NZ_SNXW01000006.1"/>
</dbReference>
<dbReference type="InterPro" id="IPR010998">
    <property type="entry name" value="Integrase_recombinase_N"/>
</dbReference>
<keyword evidence="2" id="KW-0229">DNA integration</keyword>
<dbReference type="PANTHER" id="PTHR30629">
    <property type="entry name" value="PROPHAGE INTEGRASE"/>
    <property type="match status" value="1"/>
</dbReference>
<dbReference type="GO" id="GO:0015074">
    <property type="term" value="P:DNA integration"/>
    <property type="evidence" value="ECO:0007669"/>
    <property type="project" value="UniProtKB-KW"/>
</dbReference>
<dbReference type="InterPro" id="IPR038488">
    <property type="entry name" value="Integrase_DNA-bd_sf"/>
</dbReference>
<keyword evidence="3" id="KW-0238">DNA-binding</keyword>
<name>A0A4R6R7S2_9BURK</name>
<comment type="caution">
    <text evidence="6">The sequence shown here is derived from an EMBL/GenBank/DDBJ whole genome shotgun (WGS) entry which is preliminary data.</text>
</comment>
<evidence type="ECO:0000256" key="1">
    <source>
        <dbReference type="ARBA" id="ARBA00008857"/>
    </source>
</evidence>
<gene>
    <name evidence="6" type="ORF">EV672_1065</name>
</gene>
<keyword evidence="4" id="KW-0233">DNA recombination</keyword>
<organism evidence="6 7">
    <name type="scientific">Aquabacterium commune</name>
    <dbReference type="NCBI Taxonomy" id="70586"/>
    <lineage>
        <taxon>Bacteria</taxon>
        <taxon>Pseudomonadati</taxon>
        <taxon>Pseudomonadota</taxon>
        <taxon>Betaproteobacteria</taxon>
        <taxon>Burkholderiales</taxon>
        <taxon>Aquabacterium</taxon>
    </lineage>
</organism>
<evidence type="ECO:0000256" key="2">
    <source>
        <dbReference type="ARBA" id="ARBA00022908"/>
    </source>
</evidence>